<proteinExistence type="inferred from homology"/>
<evidence type="ECO:0000256" key="2">
    <source>
        <dbReference type="ARBA" id="ARBA00022448"/>
    </source>
</evidence>
<comment type="function">
    <text evidence="9">Component of the ERMES/MDM complex, which serves as a molecular tether to connect the endoplasmic reticulum (ER) and mitochondria. Components of this complex are involved in the control of mitochondrial shape and protein biogenesis, and function in nonvesicular lipid trafficking between the ER and mitochondria. MDM12 is required for the interaction of the ER-resident membrane protein MMM1 and the outer mitochondrial membrane-resident beta-barrel protein MDM10. The MDM12-MMM1 subcomplex functions in the major beta-barrel assembly pathway that is responsible for biogenesis of all mitochondrial outer membrane beta-barrel proteins, and acts in a late step after the SAM complex. The MDM10-MDM12-MMM1 subcomplex further acts in the TOM40-specific pathway after the action of the MDM12-MMM1 complex. Essential for establishing and maintaining the structure of mitochondria and maintenance of mtDNA nucleoids.</text>
</comment>
<keyword evidence="8 9" id="KW-0472">Membrane</keyword>
<keyword evidence="3 9" id="KW-1000">Mitochondrion outer membrane</keyword>
<reference evidence="12" key="1">
    <citation type="journal article" date="2014" name="Genome Announc.">
        <title>Draft genome sequence of Rhodosporidium toruloides CECT1137, an oleaginous yeast of biotechnological interest.</title>
        <authorList>
            <person name="Morin N."/>
            <person name="Calcas X."/>
            <person name="Devillers H."/>
            <person name="Durrens P."/>
            <person name="Sherman D.J."/>
            <person name="Nicaud J.-M."/>
            <person name="Neuveglise C."/>
        </authorList>
    </citation>
    <scope>NUCLEOTIDE SEQUENCE</scope>
    <source>
        <strain evidence="12">CECT1137</strain>
    </source>
</reference>
<dbReference type="PANTHER" id="PTHR28204">
    <property type="entry name" value="MITOCHONDRIAL DISTRIBUTION AND MORPHOLOGY PROTEIN 12"/>
    <property type="match status" value="1"/>
</dbReference>
<organism evidence="12">
    <name type="scientific">Rhodotorula toruloides</name>
    <name type="common">Yeast</name>
    <name type="synonym">Rhodosporidium toruloides</name>
    <dbReference type="NCBI Taxonomy" id="5286"/>
    <lineage>
        <taxon>Eukaryota</taxon>
        <taxon>Fungi</taxon>
        <taxon>Dikarya</taxon>
        <taxon>Basidiomycota</taxon>
        <taxon>Pucciniomycotina</taxon>
        <taxon>Microbotryomycetes</taxon>
        <taxon>Sporidiobolales</taxon>
        <taxon>Sporidiobolaceae</taxon>
        <taxon>Rhodotorula</taxon>
    </lineage>
</organism>
<keyword evidence="7 9" id="KW-0496">Mitochondrion</keyword>
<feature type="domain" description="SMP-LTD" evidence="11">
    <location>
        <begin position="1"/>
        <end position="391"/>
    </location>
</feature>
<dbReference type="HAMAP" id="MF_03104">
    <property type="entry name" value="Mdm12"/>
    <property type="match status" value="1"/>
</dbReference>
<evidence type="ECO:0000256" key="10">
    <source>
        <dbReference type="SAM" id="MobiDB-lite"/>
    </source>
</evidence>
<feature type="compositionally biased region" description="Low complexity" evidence="10">
    <location>
        <begin position="217"/>
        <end position="230"/>
    </location>
</feature>
<dbReference type="PANTHER" id="PTHR28204:SF1">
    <property type="entry name" value="MITOCHONDRIAL DISTRIBUTION AND MORPHOLOGY PROTEIN 12"/>
    <property type="match status" value="1"/>
</dbReference>
<accession>A0A061B6B8</accession>
<evidence type="ECO:0000256" key="9">
    <source>
        <dbReference type="HAMAP-Rule" id="MF_03104"/>
    </source>
</evidence>
<dbReference type="PROSITE" id="PS51847">
    <property type="entry name" value="SMP"/>
    <property type="match status" value="1"/>
</dbReference>
<feature type="region of interest" description="Disordered" evidence="10">
    <location>
        <begin position="93"/>
        <end position="230"/>
    </location>
</feature>
<gene>
    <name evidence="9" type="primary">MDM12</name>
    <name evidence="12" type="ORF">RHTO0S_11e01464g</name>
</gene>
<evidence type="ECO:0000256" key="1">
    <source>
        <dbReference type="ARBA" id="ARBA00004370"/>
    </source>
</evidence>
<keyword evidence="6" id="KW-0446">Lipid-binding</keyword>
<dbReference type="Pfam" id="PF26544">
    <property type="entry name" value="Mdm12"/>
    <property type="match status" value="1"/>
</dbReference>
<dbReference type="GO" id="GO:0005789">
    <property type="term" value="C:endoplasmic reticulum membrane"/>
    <property type="evidence" value="ECO:0007669"/>
    <property type="project" value="UniProtKB-SubCell"/>
</dbReference>
<keyword evidence="5" id="KW-0445">Lipid transport</keyword>
<name>A0A061B6B8_RHOTO</name>
<evidence type="ECO:0000256" key="3">
    <source>
        <dbReference type="ARBA" id="ARBA00022787"/>
    </source>
</evidence>
<comment type="subcellular location">
    <subcellularLocation>
        <location evidence="1">Membrane</location>
    </subcellularLocation>
    <subcellularLocation>
        <location evidence="9">Mitochondrion outer membrane</location>
        <topology evidence="9">Peripheral membrane protein</topology>
        <orientation evidence="9">Cytoplasmic side</orientation>
    </subcellularLocation>
    <subcellularLocation>
        <location evidence="9">Endoplasmic reticulum membrane</location>
        <topology evidence="9">Peripheral membrane protein</topology>
        <orientation evidence="9">Cytoplasmic side</orientation>
    </subcellularLocation>
    <text evidence="9">The ERMES/MDM complex localizes to a few discrete foci (around 10 per single cell), that represent mitochondria-endoplasmic reticulum junctions. These foci are often found next to mtDNA nucleoids.</text>
</comment>
<protein>
    <recommendedName>
        <fullName evidence="9">Mitochondrial distribution and morphology protein 12</fullName>
    </recommendedName>
    <alternativeName>
        <fullName evidence="9">Mitochondrial inheritance component MDM12</fullName>
    </alternativeName>
</protein>
<dbReference type="GO" id="GO:0015914">
    <property type="term" value="P:phospholipid transport"/>
    <property type="evidence" value="ECO:0007669"/>
    <property type="project" value="TreeGrafter"/>
</dbReference>
<evidence type="ECO:0000256" key="5">
    <source>
        <dbReference type="ARBA" id="ARBA00023055"/>
    </source>
</evidence>
<keyword evidence="2" id="KW-0813">Transport</keyword>
<dbReference type="InterPro" id="IPR027532">
    <property type="entry name" value="Mdm12"/>
</dbReference>
<dbReference type="InterPro" id="IPR031468">
    <property type="entry name" value="SMP_LBD"/>
</dbReference>
<evidence type="ECO:0000256" key="6">
    <source>
        <dbReference type="ARBA" id="ARBA00023121"/>
    </source>
</evidence>
<keyword evidence="4 9" id="KW-0256">Endoplasmic reticulum</keyword>
<dbReference type="GO" id="GO:0032865">
    <property type="term" value="C:ERMES complex"/>
    <property type="evidence" value="ECO:0007669"/>
    <property type="project" value="UniProtKB-UniRule"/>
</dbReference>
<evidence type="ECO:0000313" key="12">
    <source>
        <dbReference type="EMBL" id="CDR45523.1"/>
    </source>
</evidence>
<evidence type="ECO:0000259" key="11">
    <source>
        <dbReference type="PROSITE" id="PS51847"/>
    </source>
</evidence>
<dbReference type="GO" id="GO:0045040">
    <property type="term" value="P:protein insertion into mitochondrial outer membrane"/>
    <property type="evidence" value="ECO:0007669"/>
    <property type="project" value="UniProtKB-UniRule"/>
</dbReference>
<dbReference type="AlphaFoldDB" id="A0A061B6B8"/>
<dbReference type="EMBL" id="LK052946">
    <property type="protein sequence ID" value="CDR45523.1"/>
    <property type="molecule type" value="Genomic_DNA"/>
</dbReference>
<evidence type="ECO:0000256" key="7">
    <source>
        <dbReference type="ARBA" id="ARBA00023128"/>
    </source>
</evidence>
<dbReference type="OrthoDB" id="3356905at2759"/>
<dbReference type="GO" id="GO:0008289">
    <property type="term" value="F:lipid binding"/>
    <property type="evidence" value="ECO:0007669"/>
    <property type="project" value="UniProtKB-KW"/>
</dbReference>
<dbReference type="GO" id="GO:1990456">
    <property type="term" value="P:mitochondrion-endoplasmic reticulum membrane tethering"/>
    <property type="evidence" value="ECO:0007669"/>
    <property type="project" value="TreeGrafter"/>
</dbReference>
<feature type="compositionally biased region" description="Gly residues" evidence="10">
    <location>
        <begin position="187"/>
        <end position="197"/>
    </location>
</feature>
<sequence length="391" mass="40986">MSIDLDWSLVDATLTQSATAFLANAFDAAPRPDFLGPLSVTTFSFGDTEPQIELLDIRDVQKEFLAAEDGDEDELVAPRPGGLAGQRTATADAGRAFNGSGVSPSESPDELFPRRPFPFSPTGSVTGVLPTPQPPSAALFAPGLHSHSIPSAAATPFGPRSRSRSHSPAPPLRANLFLPDPPSLGLAGAGLHTGGGHSRSHSQQTHPHSYAPPSPTPSHSSLPYQPAASSAPSPSFQLHLRVSYSGNLSLGISTSLLINYPSPGFMSLPLELTVTGLAFEGVLIVAFEGGRRRLHLSLVEAADSDPAITPGRRPSGTFSRPAGLGPNAAGLKPVASVGARILRSAQVESEVGQADKHVLKNVGKVEKFVLEVARKTLENELVFPNFQSVLY</sequence>
<comment type="subunit">
    <text evidence="9">Component of the ER-mitochondria encounter structure (ERMES) or MDM complex, composed of MMM1, MDM10, MDM12 and MDM34. A MMM1 homodimer associates with one molecule of MDM12 on each side in a pairwise head-to-tail manner, and the SMP-LTD domains of MMM1 and MDM12 generate a continuous hydrophobic tunnel for phospholipid trafficking.</text>
</comment>
<comment type="similarity">
    <text evidence="9">Belongs to the MDM12 family.</text>
</comment>
<evidence type="ECO:0000256" key="8">
    <source>
        <dbReference type="ARBA" id="ARBA00023136"/>
    </source>
</evidence>
<dbReference type="CDD" id="cd21672">
    <property type="entry name" value="SMP_Mdm12"/>
    <property type="match status" value="1"/>
</dbReference>
<evidence type="ECO:0000256" key="4">
    <source>
        <dbReference type="ARBA" id="ARBA00022824"/>
    </source>
</evidence>